<proteinExistence type="predicted"/>
<evidence type="ECO:0000256" key="1">
    <source>
        <dbReference type="SAM" id="Phobius"/>
    </source>
</evidence>
<keyword evidence="1" id="KW-0812">Transmembrane</keyword>
<reference evidence="2" key="1">
    <citation type="submission" date="2023-03" db="UniProtKB">
        <authorList>
            <consortium name="EnsemblPlants"/>
        </authorList>
    </citation>
    <scope>IDENTIFICATION</scope>
</reference>
<feature type="transmembrane region" description="Helical" evidence="1">
    <location>
        <begin position="60"/>
        <end position="81"/>
    </location>
</feature>
<sequence>MQPPVVEHLSNFGHPLHTSPRVTTSLLHFSLGFFKPTSVAHRFMPIFFDLLPALKSSNVAQLPLSIVGFGSVTVGFFLCVYCSHRPSCVDSVDTQFSYCIAISSAFIGFRSGLRSFAPQQSHHH</sequence>
<name>A0A9I9CM71_CUCME</name>
<dbReference type="AlphaFoldDB" id="A0A9I9CM71"/>
<dbReference type="EnsemblPlants" id="MELO3C005648.2.1">
    <property type="protein sequence ID" value="MELO3C005648.2.1"/>
    <property type="gene ID" value="MELO3C005648.2"/>
</dbReference>
<accession>A0A9I9CM71</accession>
<keyword evidence="1" id="KW-1133">Transmembrane helix</keyword>
<protein>
    <submittedName>
        <fullName evidence="2">Uncharacterized protein</fullName>
    </submittedName>
</protein>
<evidence type="ECO:0000313" key="2">
    <source>
        <dbReference type="EnsemblPlants" id="MELO3C005648.2.1"/>
    </source>
</evidence>
<keyword evidence="1" id="KW-0472">Membrane</keyword>
<organism evidence="2">
    <name type="scientific">Cucumis melo</name>
    <name type="common">Muskmelon</name>
    <dbReference type="NCBI Taxonomy" id="3656"/>
    <lineage>
        <taxon>Eukaryota</taxon>
        <taxon>Viridiplantae</taxon>
        <taxon>Streptophyta</taxon>
        <taxon>Embryophyta</taxon>
        <taxon>Tracheophyta</taxon>
        <taxon>Spermatophyta</taxon>
        <taxon>Magnoliopsida</taxon>
        <taxon>eudicotyledons</taxon>
        <taxon>Gunneridae</taxon>
        <taxon>Pentapetalae</taxon>
        <taxon>rosids</taxon>
        <taxon>fabids</taxon>
        <taxon>Cucurbitales</taxon>
        <taxon>Cucurbitaceae</taxon>
        <taxon>Benincaseae</taxon>
        <taxon>Cucumis</taxon>
    </lineage>
</organism>
<dbReference type="Gramene" id="MELO3C005648.2.1">
    <property type="protein sequence ID" value="MELO3C005648.2.1"/>
    <property type="gene ID" value="MELO3C005648.2"/>
</dbReference>